<evidence type="ECO:0000256" key="2">
    <source>
        <dbReference type="ARBA" id="ARBA00023002"/>
    </source>
</evidence>
<evidence type="ECO:0000256" key="3">
    <source>
        <dbReference type="SAM" id="Phobius"/>
    </source>
</evidence>
<accession>A0A0V0GRY0</accession>
<name>A0A0V0GRY0_SOLCH</name>
<keyword evidence="3" id="KW-0472">Membrane</keyword>
<evidence type="ECO:0000313" key="4">
    <source>
        <dbReference type="EMBL" id="JAP10409.1"/>
    </source>
</evidence>
<dbReference type="InterPro" id="IPR002347">
    <property type="entry name" value="SDR_fam"/>
</dbReference>
<dbReference type="PANTHER" id="PTHR42898:SF79">
    <property type="entry name" value="NAD(P)-BINDING ROSSMANN-FOLD PROTEIN"/>
    <property type="match status" value="1"/>
</dbReference>
<keyword evidence="3" id="KW-1133">Transmembrane helix</keyword>
<dbReference type="GO" id="GO:0016491">
    <property type="term" value="F:oxidoreductase activity"/>
    <property type="evidence" value="ECO:0007669"/>
    <property type="project" value="UniProtKB-KW"/>
</dbReference>
<dbReference type="InterPro" id="IPR036291">
    <property type="entry name" value="NAD(P)-bd_dom_sf"/>
</dbReference>
<dbReference type="Gene3D" id="3.40.50.720">
    <property type="entry name" value="NAD(P)-binding Rossmann-like Domain"/>
    <property type="match status" value="1"/>
</dbReference>
<protein>
    <submittedName>
        <fullName evidence="4">Putative ovule protein</fullName>
    </submittedName>
</protein>
<dbReference type="EMBL" id="GEDG01033166">
    <property type="protein sequence ID" value="JAP10409.1"/>
    <property type="molecule type" value="Transcribed_RNA"/>
</dbReference>
<dbReference type="SUPFAM" id="SSF51735">
    <property type="entry name" value="NAD(P)-binding Rossmann-fold domains"/>
    <property type="match status" value="1"/>
</dbReference>
<keyword evidence="3" id="KW-0812">Transmembrane</keyword>
<dbReference type="AlphaFoldDB" id="A0A0V0GRY0"/>
<feature type="non-terminal residue" evidence="4">
    <location>
        <position position="69"/>
    </location>
</feature>
<organism evidence="4">
    <name type="scientific">Solanum chacoense</name>
    <name type="common">Chaco potato</name>
    <dbReference type="NCBI Taxonomy" id="4108"/>
    <lineage>
        <taxon>Eukaryota</taxon>
        <taxon>Viridiplantae</taxon>
        <taxon>Streptophyta</taxon>
        <taxon>Embryophyta</taxon>
        <taxon>Tracheophyta</taxon>
        <taxon>Spermatophyta</taxon>
        <taxon>Magnoliopsida</taxon>
        <taxon>eudicotyledons</taxon>
        <taxon>Gunneridae</taxon>
        <taxon>Pentapetalae</taxon>
        <taxon>asterids</taxon>
        <taxon>lamiids</taxon>
        <taxon>Solanales</taxon>
        <taxon>Solanaceae</taxon>
        <taxon>Solanoideae</taxon>
        <taxon>Solaneae</taxon>
        <taxon>Solanum</taxon>
    </lineage>
</organism>
<keyword evidence="1" id="KW-0521">NADP</keyword>
<reference evidence="4" key="1">
    <citation type="submission" date="2015-12" db="EMBL/GenBank/DDBJ databases">
        <title>Gene expression during late stages of embryo sac development: a critical building block for successful pollen-pistil interactions.</title>
        <authorList>
            <person name="Liu Y."/>
            <person name="Joly V."/>
            <person name="Sabar M."/>
            <person name="Matton D.P."/>
        </authorList>
    </citation>
    <scope>NUCLEOTIDE SEQUENCE</scope>
</reference>
<sequence>MEILFLFLQLLHFQPCLLCLFILLLKKNPRQKEEIDKYISRTPMGRIGKPEEISALIAFLCFPAASYIT</sequence>
<feature type="transmembrane region" description="Helical" evidence="3">
    <location>
        <begin position="6"/>
        <end position="25"/>
    </location>
</feature>
<evidence type="ECO:0000256" key="1">
    <source>
        <dbReference type="ARBA" id="ARBA00022857"/>
    </source>
</evidence>
<dbReference type="InterPro" id="IPR045000">
    <property type="entry name" value="TR"/>
</dbReference>
<keyword evidence="2" id="KW-0560">Oxidoreductase</keyword>
<dbReference type="Pfam" id="PF13561">
    <property type="entry name" value="adh_short_C2"/>
    <property type="match status" value="1"/>
</dbReference>
<proteinExistence type="predicted"/>
<dbReference type="PANTHER" id="PTHR42898">
    <property type="entry name" value="TROPINONE REDUCTASE"/>
    <property type="match status" value="1"/>
</dbReference>